<keyword evidence="3" id="KW-1185">Reference proteome</keyword>
<dbReference type="AlphaFoldDB" id="A0AAJ0DRS0"/>
<dbReference type="EMBL" id="MOOE01000034">
    <property type="protein sequence ID" value="KAK1504414.1"/>
    <property type="molecule type" value="Genomic_DNA"/>
</dbReference>
<dbReference type="RefSeq" id="XP_060304489.1">
    <property type="nucleotide sequence ID" value="XM_060465001.1"/>
</dbReference>
<dbReference type="GeneID" id="85348548"/>
<sequence length="95" mass="9870">MEKAITTNTIARTCWLVPLSNCCARSGEQSPKDSGIKGTTPATSFLPDTSSSSPTKVSTLTLSGPAMTDKVIAALPTKGPPAREQEVPSVELVPI</sequence>
<organism evidence="2 3">
    <name type="scientific">Colletotrichum costaricense</name>
    <dbReference type="NCBI Taxonomy" id="1209916"/>
    <lineage>
        <taxon>Eukaryota</taxon>
        <taxon>Fungi</taxon>
        <taxon>Dikarya</taxon>
        <taxon>Ascomycota</taxon>
        <taxon>Pezizomycotina</taxon>
        <taxon>Sordariomycetes</taxon>
        <taxon>Hypocreomycetidae</taxon>
        <taxon>Glomerellales</taxon>
        <taxon>Glomerellaceae</taxon>
        <taxon>Colletotrichum</taxon>
        <taxon>Colletotrichum acutatum species complex</taxon>
    </lineage>
</organism>
<feature type="region of interest" description="Disordered" evidence="1">
    <location>
        <begin position="25"/>
        <end position="58"/>
    </location>
</feature>
<accession>A0AAJ0DRS0</accession>
<name>A0AAJ0DRS0_9PEZI</name>
<evidence type="ECO:0000313" key="2">
    <source>
        <dbReference type="EMBL" id="KAK1504414.1"/>
    </source>
</evidence>
<comment type="caution">
    <text evidence="2">The sequence shown here is derived from an EMBL/GenBank/DDBJ whole genome shotgun (WGS) entry which is preliminary data.</text>
</comment>
<evidence type="ECO:0000256" key="1">
    <source>
        <dbReference type="SAM" id="MobiDB-lite"/>
    </source>
</evidence>
<feature type="region of interest" description="Disordered" evidence="1">
    <location>
        <begin position="76"/>
        <end position="95"/>
    </location>
</feature>
<proteinExistence type="predicted"/>
<feature type="compositionally biased region" description="Polar residues" evidence="1">
    <location>
        <begin position="40"/>
        <end position="58"/>
    </location>
</feature>
<evidence type="ECO:0000313" key="3">
    <source>
        <dbReference type="Proteomes" id="UP001240678"/>
    </source>
</evidence>
<gene>
    <name evidence="2" type="ORF">CCOS01_16866</name>
</gene>
<protein>
    <submittedName>
        <fullName evidence="2">Uncharacterized protein</fullName>
    </submittedName>
</protein>
<reference evidence="2 3" key="1">
    <citation type="submission" date="2016-10" db="EMBL/GenBank/DDBJ databases">
        <title>The genome sequence of Colletotrichum fioriniae PJ7.</title>
        <authorList>
            <person name="Baroncelli R."/>
        </authorList>
    </citation>
    <scope>NUCLEOTIDE SEQUENCE [LARGE SCALE GENOMIC DNA]</scope>
    <source>
        <strain evidence="2 3">IMI 309622</strain>
    </source>
</reference>
<dbReference type="Proteomes" id="UP001240678">
    <property type="component" value="Unassembled WGS sequence"/>
</dbReference>